<protein>
    <submittedName>
        <fullName evidence="2">Uncharacterized protein</fullName>
    </submittedName>
</protein>
<evidence type="ECO:0000313" key="3">
    <source>
        <dbReference type="Proteomes" id="UP000190648"/>
    </source>
</evidence>
<proteinExistence type="predicted"/>
<comment type="caution">
    <text evidence="2">The sequence shown here is derived from an EMBL/GenBank/DDBJ whole genome shotgun (WGS) entry which is preliminary data.</text>
</comment>
<keyword evidence="3" id="KW-1185">Reference proteome</keyword>
<evidence type="ECO:0000256" key="1">
    <source>
        <dbReference type="SAM" id="MobiDB-lite"/>
    </source>
</evidence>
<organism evidence="2 3">
    <name type="scientific">Patagioenas fasciata monilis</name>
    <dbReference type="NCBI Taxonomy" id="372326"/>
    <lineage>
        <taxon>Eukaryota</taxon>
        <taxon>Metazoa</taxon>
        <taxon>Chordata</taxon>
        <taxon>Craniata</taxon>
        <taxon>Vertebrata</taxon>
        <taxon>Euteleostomi</taxon>
        <taxon>Archelosauria</taxon>
        <taxon>Archosauria</taxon>
        <taxon>Dinosauria</taxon>
        <taxon>Saurischia</taxon>
        <taxon>Theropoda</taxon>
        <taxon>Coelurosauria</taxon>
        <taxon>Aves</taxon>
        <taxon>Neognathae</taxon>
        <taxon>Neoaves</taxon>
        <taxon>Columbimorphae</taxon>
        <taxon>Columbiformes</taxon>
        <taxon>Columbidae</taxon>
        <taxon>Patagioenas</taxon>
    </lineage>
</organism>
<evidence type="ECO:0000313" key="2">
    <source>
        <dbReference type="EMBL" id="OPJ66995.1"/>
    </source>
</evidence>
<dbReference type="AlphaFoldDB" id="A0A1V4J4S7"/>
<dbReference type="EMBL" id="LSYS01009367">
    <property type="protein sequence ID" value="OPJ66995.1"/>
    <property type="molecule type" value="Genomic_DNA"/>
</dbReference>
<feature type="region of interest" description="Disordered" evidence="1">
    <location>
        <begin position="1"/>
        <end position="34"/>
    </location>
</feature>
<name>A0A1V4J4S7_PATFA</name>
<gene>
    <name evidence="2" type="ORF">AV530_016935</name>
</gene>
<reference evidence="2 3" key="1">
    <citation type="submission" date="2016-02" db="EMBL/GenBank/DDBJ databases">
        <title>Band-tailed pigeon sequencing and assembly.</title>
        <authorList>
            <person name="Soares A.E."/>
            <person name="Novak B.J."/>
            <person name="Rice E.S."/>
            <person name="O'Connell B."/>
            <person name="Chang D."/>
            <person name="Weber S."/>
            <person name="Shapiro B."/>
        </authorList>
    </citation>
    <scope>NUCLEOTIDE SEQUENCE [LARGE SCALE GENOMIC DNA]</scope>
    <source>
        <strain evidence="2">BTP2013</strain>
        <tissue evidence="2">Blood</tissue>
    </source>
</reference>
<sequence length="88" mass="9757">MRPCRSPLADYRRRDVRPAGVKPWGGRSHPGTPPGFCSLPDFSETCRLFAGKSPALRSPRGVCCPHWPQPAEFAVEDFVPTSRSFADE</sequence>
<accession>A0A1V4J4S7</accession>
<dbReference type="Proteomes" id="UP000190648">
    <property type="component" value="Unassembled WGS sequence"/>
</dbReference>